<dbReference type="EMBL" id="PKTG01000122">
    <property type="protein sequence ID" value="PLX16148.1"/>
    <property type="molecule type" value="Genomic_DNA"/>
</dbReference>
<protein>
    <submittedName>
        <fullName evidence="10">Cation-efflux pump</fullName>
    </submittedName>
</protein>
<feature type="transmembrane region" description="Helical" evidence="7">
    <location>
        <begin position="162"/>
        <end position="183"/>
    </location>
</feature>
<dbReference type="Pfam" id="PF16916">
    <property type="entry name" value="ZT_dimer"/>
    <property type="match status" value="1"/>
</dbReference>
<feature type="transmembrane region" description="Helical" evidence="7">
    <location>
        <begin position="20"/>
        <end position="45"/>
    </location>
</feature>
<dbReference type="PANTHER" id="PTHR43840">
    <property type="entry name" value="MITOCHONDRIAL METAL TRANSPORTER 1-RELATED"/>
    <property type="match status" value="1"/>
</dbReference>
<reference evidence="10 11" key="1">
    <citation type="submission" date="2017-11" db="EMBL/GenBank/DDBJ databases">
        <title>Genome-resolved metagenomics identifies genetic mobility, metabolic interactions, and unexpected diversity in perchlorate-reducing communities.</title>
        <authorList>
            <person name="Barnum T.P."/>
            <person name="Figueroa I.A."/>
            <person name="Carlstrom C.I."/>
            <person name="Lucas L.N."/>
            <person name="Engelbrektson A.L."/>
            <person name="Coates J.D."/>
        </authorList>
    </citation>
    <scope>NUCLEOTIDE SEQUENCE [LARGE SCALE GENOMIC DNA]</scope>
    <source>
        <strain evidence="10">BM706</strain>
    </source>
</reference>
<dbReference type="GO" id="GO:0008324">
    <property type="term" value="F:monoatomic cation transmembrane transporter activity"/>
    <property type="evidence" value="ECO:0007669"/>
    <property type="project" value="InterPro"/>
</dbReference>
<evidence type="ECO:0000256" key="3">
    <source>
        <dbReference type="ARBA" id="ARBA00022448"/>
    </source>
</evidence>
<comment type="similarity">
    <text evidence="2">Belongs to the cation diffusion facilitator (CDF) transporter (TC 2.A.4) family.</text>
</comment>
<comment type="subcellular location">
    <subcellularLocation>
        <location evidence="1">Membrane</location>
        <topology evidence="1">Multi-pass membrane protein</topology>
    </subcellularLocation>
</comment>
<dbReference type="InterPro" id="IPR036837">
    <property type="entry name" value="Cation_efflux_CTD_sf"/>
</dbReference>
<feature type="transmembrane region" description="Helical" evidence="7">
    <location>
        <begin position="122"/>
        <end position="141"/>
    </location>
</feature>
<proteinExistence type="inferred from homology"/>
<dbReference type="InterPro" id="IPR050291">
    <property type="entry name" value="CDF_Transporter"/>
</dbReference>
<dbReference type="GO" id="GO:0016020">
    <property type="term" value="C:membrane"/>
    <property type="evidence" value="ECO:0007669"/>
    <property type="project" value="UniProtKB-SubCell"/>
</dbReference>
<evidence type="ECO:0000259" key="9">
    <source>
        <dbReference type="Pfam" id="PF16916"/>
    </source>
</evidence>
<evidence type="ECO:0000256" key="7">
    <source>
        <dbReference type="SAM" id="Phobius"/>
    </source>
</evidence>
<accession>A0A2N5ZBV1</accession>
<dbReference type="InterPro" id="IPR058533">
    <property type="entry name" value="Cation_efflux_TM"/>
</dbReference>
<name>A0A2N5ZBV1_MUIH1</name>
<dbReference type="FunFam" id="1.20.1510.10:FF:000006">
    <property type="entry name" value="Divalent cation efflux transporter"/>
    <property type="match status" value="1"/>
</dbReference>
<evidence type="ECO:0000256" key="1">
    <source>
        <dbReference type="ARBA" id="ARBA00004141"/>
    </source>
</evidence>
<feature type="transmembrane region" description="Helical" evidence="7">
    <location>
        <begin position="189"/>
        <end position="207"/>
    </location>
</feature>
<dbReference type="Gene3D" id="3.30.70.1350">
    <property type="entry name" value="Cation efflux protein, cytoplasmic domain"/>
    <property type="match status" value="1"/>
</dbReference>
<evidence type="ECO:0000313" key="10">
    <source>
        <dbReference type="EMBL" id="PLX16148.1"/>
    </source>
</evidence>
<dbReference type="PANTHER" id="PTHR43840:SF15">
    <property type="entry name" value="MITOCHONDRIAL METAL TRANSPORTER 1-RELATED"/>
    <property type="match status" value="1"/>
</dbReference>
<dbReference type="Proteomes" id="UP000234857">
    <property type="component" value="Unassembled WGS sequence"/>
</dbReference>
<dbReference type="InterPro" id="IPR027469">
    <property type="entry name" value="Cation_efflux_TMD_sf"/>
</dbReference>
<comment type="caution">
    <text evidence="10">The sequence shown here is derived from an EMBL/GenBank/DDBJ whole genome shotgun (WGS) entry which is preliminary data.</text>
</comment>
<evidence type="ECO:0000259" key="8">
    <source>
        <dbReference type="Pfam" id="PF01545"/>
    </source>
</evidence>
<keyword evidence="5 7" id="KW-1133">Transmembrane helix</keyword>
<feature type="domain" description="Cation efflux protein transmembrane" evidence="8">
    <location>
        <begin position="19"/>
        <end position="211"/>
    </location>
</feature>
<dbReference type="NCBIfam" id="TIGR01297">
    <property type="entry name" value="CDF"/>
    <property type="match status" value="1"/>
</dbReference>
<sequence length="299" mass="33270">MRVDNLIENEKREIKKVTWISVFINIFLSVAKIMAGIFGSSAALIADGVHSASDLLSDFILIIASGLWTKAEDDNHPYGHRKIENLTTLILGILVLIAAIPMMISAIRDLKVNHIASAPGRITLIVAMLSLILKEFLFRVTRSTGKRIRSQAVIANAWHHRSDALSTVPVLVSILVAMLYPEWGFVDEIGAIIVSVMLIYMGIRFICHALKCMLDFAASEDVIERIKGKSFKVDGVMDVHKVRTRYMGSSLFIDMHIEVDPDISVRKGHKIAGIVKKELLSSDCEVSDVIIHIEPFEKL</sequence>
<feature type="domain" description="Cation efflux protein cytoplasmic" evidence="9">
    <location>
        <begin position="219"/>
        <end position="296"/>
    </location>
</feature>
<keyword evidence="6 7" id="KW-0472">Membrane</keyword>
<gene>
    <name evidence="10" type="ORF">C0601_11025</name>
</gene>
<evidence type="ECO:0000256" key="6">
    <source>
        <dbReference type="ARBA" id="ARBA00023136"/>
    </source>
</evidence>
<dbReference type="SUPFAM" id="SSF160240">
    <property type="entry name" value="Cation efflux protein cytoplasmic domain-like"/>
    <property type="match status" value="1"/>
</dbReference>
<keyword evidence="3" id="KW-0813">Transport</keyword>
<evidence type="ECO:0000256" key="2">
    <source>
        <dbReference type="ARBA" id="ARBA00008114"/>
    </source>
</evidence>
<dbReference type="Gene3D" id="1.20.1510.10">
    <property type="entry name" value="Cation efflux protein transmembrane domain"/>
    <property type="match status" value="1"/>
</dbReference>
<dbReference type="SUPFAM" id="SSF161111">
    <property type="entry name" value="Cation efflux protein transmembrane domain-like"/>
    <property type="match status" value="1"/>
</dbReference>
<keyword evidence="4 7" id="KW-0812">Transmembrane</keyword>
<evidence type="ECO:0000313" key="11">
    <source>
        <dbReference type="Proteomes" id="UP000234857"/>
    </source>
</evidence>
<organism evidence="10 11">
    <name type="scientific">Muiribacterium halophilum</name>
    <dbReference type="NCBI Taxonomy" id="2053465"/>
    <lineage>
        <taxon>Bacteria</taxon>
        <taxon>Candidatus Muiribacteriota</taxon>
        <taxon>Candidatus Muiribacteriia</taxon>
        <taxon>Candidatus Muiribacteriales</taxon>
        <taxon>Candidatus Muiribacteriaceae</taxon>
        <taxon>Candidatus Muiribacterium</taxon>
    </lineage>
</organism>
<dbReference type="Pfam" id="PF01545">
    <property type="entry name" value="Cation_efflux"/>
    <property type="match status" value="1"/>
</dbReference>
<feature type="transmembrane region" description="Helical" evidence="7">
    <location>
        <begin position="89"/>
        <end position="107"/>
    </location>
</feature>
<dbReference type="InterPro" id="IPR002524">
    <property type="entry name" value="Cation_efflux"/>
</dbReference>
<feature type="transmembrane region" description="Helical" evidence="7">
    <location>
        <begin position="51"/>
        <end position="68"/>
    </location>
</feature>
<dbReference type="AlphaFoldDB" id="A0A2N5ZBV1"/>
<evidence type="ECO:0000256" key="5">
    <source>
        <dbReference type="ARBA" id="ARBA00022989"/>
    </source>
</evidence>
<dbReference type="InterPro" id="IPR027470">
    <property type="entry name" value="Cation_efflux_CTD"/>
</dbReference>
<evidence type="ECO:0000256" key="4">
    <source>
        <dbReference type="ARBA" id="ARBA00022692"/>
    </source>
</evidence>